<feature type="transmembrane region" description="Helical" evidence="7">
    <location>
        <begin position="187"/>
        <end position="208"/>
    </location>
</feature>
<evidence type="ECO:0000256" key="4">
    <source>
        <dbReference type="ARBA" id="ARBA00022982"/>
    </source>
</evidence>
<keyword evidence="10" id="KW-1185">Reference proteome</keyword>
<dbReference type="HOGENOM" id="CLU_024045_0_0_7"/>
<dbReference type="Pfam" id="PF12801">
    <property type="entry name" value="Fer4_5"/>
    <property type="match status" value="2"/>
</dbReference>
<evidence type="ECO:0000313" key="9">
    <source>
        <dbReference type="EMBL" id="EIM63925.1"/>
    </source>
</evidence>
<dbReference type="Proteomes" id="UP000005778">
    <property type="component" value="Chromosome"/>
</dbReference>
<dbReference type="PROSITE" id="PS51379">
    <property type="entry name" value="4FE4S_FER_2"/>
    <property type="match status" value="6"/>
</dbReference>
<dbReference type="eggNOG" id="COG0437">
    <property type="taxonomic scope" value="Bacteria"/>
</dbReference>
<dbReference type="InterPro" id="IPR017900">
    <property type="entry name" value="4Fe4S_Fe_S_CS"/>
</dbReference>
<dbReference type="SUPFAM" id="SSF54862">
    <property type="entry name" value="4Fe-4S ferredoxins"/>
    <property type="match status" value="2"/>
</dbReference>
<reference evidence="9 10" key="1">
    <citation type="submission" date="2011-09" db="EMBL/GenBank/DDBJ databases">
        <authorList>
            <consortium name="US DOE Joint Genome Institute (JGI-PGF)"/>
            <person name="Lucas S."/>
            <person name="Han J."/>
            <person name="Lapidus A."/>
            <person name="Cheng J.-F."/>
            <person name="Goodwin L."/>
            <person name="Pitluck S."/>
            <person name="Peters L."/>
            <person name="Land M.L."/>
            <person name="Hauser L."/>
            <person name="Orellana R."/>
            <person name="Lovley D."/>
            <person name="Woyke T.J."/>
        </authorList>
    </citation>
    <scope>NUCLEOTIDE SEQUENCE [LARGE SCALE GENOMIC DNA]</scope>
    <source>
        <strain evidence="9 10">2ac9</strain>
    </source>
</reference>
<keyword evidence="3" id="KW-0479">Metal-binding</keyword>
<evidence type="ECO:0000256" key="2">
    <source>
        <dbReference type="ARBA" id="ARBA00022485"/>
    </source>
</evidence>
<evidence type="ECO:0000256" key="7">
    <source>
        <dbReference type="SAM" id="Phobius"/>
    </source>
</evidence>
<dbReference type="PANTHER" id="PTHR30176">
    <property type="entry name" value="FERREDOXIN-TYPE PROTEIN NAPH"/>
    <property type="match status" value="1"/>
</dbReference>
<name>I5B362_9BACT</name>
<protein>
    <submittedName>
        <fullName evidence="9">Polyferredoxin</fullName>
    </submittedName>
</protein>
<feature type="transmembrane region" description="Helical" evidence="7">
    <location>
        <begin position="52"/>
        <end position="73"/>
    </location>
</feature>
<dbReference type="AlphaFoldDB" id="I5B362"/>
<evidence type="ECO:0000256" key="3">
    <source>
        <dbReference type="ARBA" id="ARBA00022723"/>
    </source>
</evidence>
<dbReference type="CDD" id="cd16373">
    <property type="entry name" value="DMSOR_beta_like"/>
    <property type="match status" value="1"/>
</dbReference>
<dbReference type="Pfam" id="PF12838">
    <property type="entry name" value="Fer4_7"/>
    <property type="match status" value="2"/>
</dbReference>
<dbReference type="RefSeq" id="WP_004073311.1">
    <property type="nucleotide sequence ID" value="NZ_CM001488.1"/>
</dbReference>
<feature type="domain" description="4Fe-4S ferredoxin-type" evidence="8">
    <location>
        <begin position="486"/>
        <end position="518"/>
    </location>
</feature>
<evidence type="ECO:0000259" key="8">
    <source>
        <dbReference type="PROSITE" id="PS51379"/>
    </source>
</evidence>
<dbReference type="GO" id="GO:0051539">
    <property type="term" value="F:4 iron, 4 sulfur cluster binding"/>
    <property type="evidence" value="ECO:0007669"/>
    <property type="project" value="UniProtKB-KW"/>
</dbReference>
<feature type="domain" description="4Fe-4S ferredoxin-type" evidence="8">
    <location>
        <begin position="362"/>
        <end position="393"/>
    </location>
</feature>
<sequence>MNICRLKPLRICIAMVFFVPTAFLFLDIWEIGAKTFSDHLLFFQFVPSALKFLNQPAVGAAGFIVVLITAFMFGRVYCSAICPLGIFQDLISRFFSNREKSRGEKKRSGRYTYSAPRNLLRYTVLIATLLFFFSGTGLLLNLLDPFSSFGRFFSNLFRPLVITLNNLGTPMAEAIGVHAFYRVQWPVYAPVSLGVALVTLGTVGWMSARHGRLYCNTLCPVGTLLGLISKFSLVKIRIDKEACRSCGRCEHLCKAGCIDVKTKTVDTDRCVSCFNCLSVCPDQAMVYQYDFQPRFQINTQSGQKIRHRKESVRSRRNFVLALAAGSFGLAAARGHAAPEMLPVQARPTTIPEKKTSPLSPPGSVSIARYNAICTACHLCVSACPSRVLVPSVFSFGLSGMMQPQMDFDAGHCNYDCTVCSNICPSGAILPLTVEKKRLTQVGVAKFIKENCVVYTDNTNCGACSEHCPTKAVHMVPYLNAAGRKLVIPEVDENICVGCGGCEHACPTKPFRAIYVDGNIEHKTARKPKEKKMEKDTGDDFPF</sequence>
<evidence type="ECO:0000256" key="6">
    <source>
        <dbReference type="ARBA" id="ARBA00023014"/>
    </source>
</evidence>
<keyword evidence="5" id="KW-0408">Iron</keyword>
<dbReference type="PROSITE" id="PS00198">
    <property type="entry name" value="4FE4S_FER_1"/>
    <property type="match status" value="3"/>
</dbReference>
<organism evidence="9 10">
    <name type="scientific">Desulfobacter postgatei 2ac9</name>
    <dbReference type="NCBI Taxonomy" id="879212"/>
    <lineage>
        <taxon>Bacteria</taxon>
        <taxon>Pseudomonadati</taxon>
        <taxon>Thermodesulfobacteriota</taxon>
        <taxon>Desulfobacteria</taxon>
        <taxon>Desulfobacterales</taxon>
        <taxon>Desulfobacteraceae</taxon>
        <taxon>Desulfobacter</taxon>
    </lineage>
</organism>
<evidence type="ECO:0000256" key="1">
    <source>
        <dbReference type="ARBA" id="ARBA00022448"/>
    </source>
</evidence>
<dbReference type="eggNOG" id="COG0348">
    <property type="taxonomic scope" value="Bacteria"/>
</dbReference>
<feature type="domain" description="4Fe-4S ferredoxin-type" evidence="8">
    <location>
        <begin position="403"/>
        <end position="434"/>
    </location>
</feature>
<dbReference type="STRING" id="879212.DespoDRAFT_02026"/>
<keyword evidence="6" id="KW-0411">Iron-sulfur</keyword>
<dbReference type="PANTHER" id="PTHR30176:SF3">
    <property type="entry name" value="FERREDOXIN-TYPE PROTEIN NAPH"/>
    <property type="match status" value="1"/>
</dbReference>
<dbReference type="GO" id="GO:0005886">
    <property type="term" value="C:plasma membrane"/>
    <property type="evidence" value="ECO:0007669"/>
    <property type="project" value="TreeGrafter"/>
</dbReference>
<evidence type="ECO:0000256" key="5">
    <source>
        <dbReference type="ARBA" id="ARBA00023004"/>
    </source>
</evidence>
<evidence type="ECO:0000313" key="10">
    <source>
        <dbReference type="Proteomes" id="UP000005778"/>
    </source>
</evidence>
<keyword evidence="2" id="KW-0004">4Fe-4S</keyword>
<proteinExistence type="predicted"/>
<dbReference type="Gene3D" id="3.30.70.20">
    <property type="match status" value="3"/>
</dbReference>
<gene>
    <name evidence="9" type="ORF">DespoDRAFT_02026</name>
</gene>
<feature type="transmembrane region" description="Helical" evidence="7">
    <location>
        <begin position="12"/>
        <end position="32"/>
    </location>
</feature>
<dbReference type="InterPro" id="IPR051684">
    <property type="entry name" value="Electron_Trans/Redox"/>
</dbReference>
<dbReference type="InterPro" id="IPR017896">
    <property type="entry name" value="4Fe4S_Fe-S-bd"/>
</dbReference>
<accession>I5B362</accession>
<dbReference type="OrthoDB" id="9808559at2"/>
<feature type="domain" description="4Fe-4S ferredoxin-type" evidence="8">
    <location>
        <begin position="234"/>
        <end position="260"/>
    </location>
</feature>
<feature type="domain" description="4Fe-4S ferredoxin-type" evidence="8">
    <location>
        <begin position="261"/>
        <end position="290"/>
    </location>
</feature>
<dbReference type="EMBL" id="CM001488">
    <property type="protein sequence ID" value="EIM63925.1"/>
    <property type="molecule type" value="Genomic_DNA"/>
</dbReference>
<reference evidence="9 10" key="2">
    <citation type="submission" date="2012-02" db="EMBL/GenBank/DDBJ databases">
        <title>Improved High-Quality Draft sequence of Desulfobacter postgatei 2ac9.</title>
        <authorList>
            <consortium name="US DOE Joint Genome Institute"/>
            <person name="Lucas S."/>
            <person name="Han J."/>
            <person name="Lapidus A."/>
            <person name="Cheng J.-F."/>
            <person name="Goodwin L."/>
            <person name="Pitluck S."/>
            <person name="Peters L."/>
            <person name="Ovchinnikova G."/>
            <person name="Held B."/>
            <person name="Detter J.C."/>
            <person name="Han C."/>
            <person name="Tapia R."/>
            <person name="Land M."/>
            <person name="Hauser L."/>
            <person name="Kyrpides N."/>
            <person name="Ivanova N."/>
            <person name="Pagani I."/>
            <person name="Orellana R."/>
            <person name="Lovley D."/>
            <person name="Woyke T."/>
        </authorList>
    </citation>
    <scope>NUCLEOTIDE SEQUENCE [LARGE SCALE GENOMIC DNA]</scope>
    <source>
        <strain evidence="9 10">2ac9</strain>
    </source>
</reference>
<keyword evidence="1" id="KW-0813">Transport</keyword>
<keyword evidence="7" id="KW-0472">Membrane</keyword>
<feature type="transmembrane region" description="Helical" evidence="7">
    <location>
        <begin position="119"/>
        <end position="143"/>
    </location>
</feature>
<keyword evidence="7" id="KW-0812">Transmembrane</keyword>
<feature type="transmembrane region" description="Helical" evidence="7">
    <location>
        <begin position="318"/>
        <end position="336"/>
    </location>
</feature>
<keyword evidence="4" id="KW-0249">Electron transport</keyword>
<keyword evidence="7" id="KW-1133">Transmembrane helix</keyword>
<feature type="domain" description="4Fe-4S ferredoxin-type" evidence="8">
    <location>
        <begin position="448"/>
        <end position="477"/>
    </location>
</feature>
<dbReference type="GO" id="GO:0046872">
    <property type="term" value="F:metal ion binding"/>
    <property type="evidence" value="ECO:0007669"/>
    <property type="project" value="UniProtKB-KW"/>
</dbReference>